<dbReference type="Gene3D" id="1.10.10.1130">
    <property type="entry name" value="Uncharacterised protein PF10982, DUF2789"/>
    <property type="match status" value="1"/>
</dbReference>
<dbReference type="Proteomes" id="UP000737113">
    <property type="component" value="Unassembled WGS sequence"/>
</dbReference>
<protein>
    <submittedName>
        <fullName evidence="1">DUF2789 domain-containing protein</fullName>
    </submittedName>
</protein>
<evidence type="ECO:0000313" key="1">
    <source>
        <dbReference type="EMBL" id="NMH64579.1"/>
    </source>
</evidence>
<dbReference type="RefSeq" id="WP_169563247.1">
    <property type="nucleotide sequence ID" value="NZ_JAAXYH010000002.1"/>
</dbReference>
<dbReference type="InterPro" id="IPR038086">
    <property type="entry name" value="DUF2789_sf"/>
</dbReference>
<keyword evidence="2" id="KW-1185">Reference proteome</keyword>
<sequence length="76" mass="8628">MDTTPVDISHLFEQLGLDSKREAIEQFIAGHSLSDNELLAQASFWTPSQRAFLNEALEEDAEWSDAIDHLDTLLRK</sequence>
<dbReference type="InterPro" id="IPR021250">
    <property type="entry name" value="DUF2789"/>
</dbReference>
<dbReference type="AlphaFoldDB" id="A0A972FST0"/>
<reference evidence="1" key="1">
    <citation type="submission" date="2020-04" db="EMBL/GenBank/DDBJ databases">
        <title>Description of Shewanella salipaludis sp. nov., isolated from a salt marsh.</title>
        <authorList>
            <person name="Park S."/>
            <person name="Yoon J.-H."/>
        </authorList>
    </citation>
    <scope>NUCLEOTIDE SEQUENCE</scope>
    <source>
        <strain evidence="1">SHSM-M6</strain>
    </source>
</reference>
<dbReference type="Pfam" id="PF10982">
    <property type="entry name" value="DUF2789"/>
    <property type="match status" value="1"/>
</dbReference>
<dbReference type="EMBL" id="JAAXYH010000002">
    <property type="protein sequence ID" value="NMH64579.1"/>
    <property type="molecule type" value="Genomic_DNA"/>
</dbReference>
<organism evidence="1 2">
    <name type="scientific">Shewanella salipaludis</name>
    <dbReference type="NCBI Taxonomy" id="2723052"/>
    <lineage>
        <taxon>Bacteria</taxon>
        <taxon>Pseudomonadati</taxon>
        <taxon>Pseudomonadota</taxon>
        <taxon>Gammaproteobacteria</taxon>
        <taxon>Alteromonadales</taxon>
        <taxon>Shewanellaceae</taxon>
        <taxon>Shewanella</taxon>
    </lineage>
</organism>
<comment type="caution">
    <text evidence="1">The sequence shown here is derived from an EMBL/GenBank/DDBJ whole genome shotgun (WGS) entry which is preliminary data.</text>
</comment>
<gene>
    <name evidence="1" type="ORF">HC757_05275</name>
</gene>
<evidence type="ECO:0000313" key="2">
    <source>
        <dbReference type="Proteomes" id="UP000737113"/>
    </source>
</evidence>
<accession>A0A972FST0</accession>
<name>A0A972FST0_9GAMM</name>
<proteinExistence type="predicted"/>